<evidence type="ECO:0000313" key="2">
    <source>
        <dbReference type="Proteomes" id="UP000230607"/>
    </source>
</evidence>
<name>A0A2H1FCM4_9ARCH</name>
<protein>
    <submittedName>
        <fullName evidence="1">Uncharacterized protein</fullName>
    </submittedName>
</protein>
<dbReference type="Proteomes" id="UP000230607">
    <property type="component" value="Chromosome 1"/>
</dbReference>
<dbReference type="EMBL" id="LT841358">
    <property type="protein sequence ID" value="SMH70510.1"/>
    <property type="molecule type" value="Genomic_DNA"/>
</dbReference>
<sequence length="41" mass="4819">MLTKRHKLCEVHIDLTFSSSIDISEYRILSIEKLSFHNISL</sequence>
<keyword evidence="2" id="KW-1185">Reference proteome</keyword>
<evidence type="ECO:0000313" key="1">
    <source>
        <dbReference type="EMBL" id="SMH70510.1"/>
    </source>
</evidence>
<proteinExistence type="predicted"/>
<dbReference type="AlphaFoldDB" id="A0A2H1FCM4"/>
<reference evidence="2" key="1">
    <citation type="submission" date="2017-03" db="EMBL/GenBank/DDBJ databases">
        <authorList>
            <person name="Herbold C."/>
        </authorList>
    </citation>
    <scope>NUCLEOTIDE SEQUENCE [LARGE SCALE GENOMIC DNA]</scope>
</reference>
<organism evidence="1 2">
    <name type="scientific">Candidatus Nitrosotalea okcheonensis</name>
    <dbReference type="NCBI Taxonomy" id="1903276"/>
    <lineage>
        <taxon>Archaea</taxon>
        <taxon>Nitrososphaerota</taxon>
        <taxon>Nitrososphaeria</taxon>
        <taxon>Nitrosotaleales</taxon>
        <taxon>Nitrosotaleaceae</taxon>
        <taxon>Nitrosotalea</taxon>
    </lineage>
</organism>
<accession>A0A2H1FCM4</accession>
<gene>
    <name evidence="1" type="ORF">NCS_10317</name>
</gene>